<name>Q5Z9X6_ORYSJ</name>
<gene>
    <name evidence="1" type="primary">P0459H02.19</name>
</gene>
<protein>
    <submittedName>
        <fullName evidence="1">Uncharacterized protein</fullName>
    </submittedName>
</protein>
<evidence type="ECO:0000313" key="1">
    <source>
        <dbReference type="EMBL" id="BAD61634.1"/>
    </source>
</evidence>
<accession>Q5Z9X6</accession>
<reference evidence="2" key="2">
    <citation type="journal article" date="2008" name="Nucleic Acids Res.">
        <title>The rice annotation project database (RAP-DB): 2008 update.</title>
        <authorList>
            <consortium name="The rice annotation project (RAP)"/>
        </authorList>
    </citation>
    <scope>GENOME REANNOTATION</scope>
    <source>
        <strain evidence="2">cv. Nipponbare</strain>
    </source>
</reference>
<evidence type="ECO:0000313" key="2">
    <source>
        <dbReference type="Proteomes" id="UP000000763"/>
    </source>
</evidence>
<proteinExistence type="predicted"/>
<dbReference type="Proteomes" id="UP000000763">
    <property type="component" value="Chromosome 6"/>
</dbReference>
<reference evidence="2" key="1">
    <citation type="journal article" date="2005" name="Nature">
        <title>The map-based sequence of the rice genome.</title>
        <authorList>
            <consortium name="International rice genome sequencing project (IRGSP)"/>
            <person name="Matsumoto T."/>
            <person name="Wu J."/>
            <person name="Kanamori H."/>
            <person name="Katayose Y."/>
            <person name="Fujisawa M."/>
            <person name="Namiki N."/>
            <person name="Mizuno H."/>
            <person name="Yamamoto K."/>
            <person name="Antonio B.A."/>
            <person name="Baba T."/>
            <person name="Sakata K."/>
            <person name="Nagamura Y."/>
            <person name="Aoki H."/>
            <person name="Arikawa K."/>
            <person name="Arita K."/>
            <person name="Bito T."/>
            <person name="Chiden Y."/>
            <person name="Fujitsuka N."/>
            <person name="Fukunaka R."/>
            <person name="Hamada M."/>
            <person name="Harada C."/>
            <person name="Hayashi A."/>
            <person name="Hijishita S."/>
            <person name="Honda M."/>
            <person name="Hosokawa S."/>
            <person name="Ichikawa Y."/>
            <person name="Idonuma A."/>
            <person name="Iijima M."/>
            <person name="Ikeda M."/>
            <person name="Ikeno M."/>
            <person name="Ito K."/>
            <person name="Ito S."/>
            <person name="Ito T."/>
            <person name="Ito Y."/>
            <person name="Ito Y."/>
            <person name="Iwabuchi A."/>
            <person name="Kamiya K."/>
            <person name="Karasawa W."/>
            <person name="Kurita K."/>
            <person name="Katagiri S."/>
            <person name="Kikuta A."/>
            <person name="Kobayashi H."/>
            <person name="Kobayashi N."/>
            <person name="Machita K."/>
            <person name="Maehara T."/>
            <person name="Masukawa M."/>
            <person name="Mizubayashi T."/>
            <person name="Mukai Y."/>
            <person name="Nagasaki H."/>
            <person name="Nagata Y."/>
            <person name="Naito S."/>
            <person name="Nakashima M."/>
            <person name="Nakama Y."/>
            <person name="Nakamichi Y."/>
            <person name="Nakamura M."/>
            <person name="Meguro A."/>
            <person name="Negishi M."/>
            <person name="Ohta I."/>
            <person name="Ohta T."/>
            <person name="Okamoto M."/>
            <person name="Ono N."/>
            <person name="Saji S."/>
            <person name="Sakaguchi M."/>
            <person name="Sakai K."/>
            <person name="Shibata M."/>
            <person name="Shimokawa T."/>
            <person name="Song J."/>
            <person name="Takazaki Y."/>
            <person name="Terasawa K."/>
            <person name="Tsugane M."/>
            <person name="Tsuji K."/>
            <person name="Ueda S."/>
            <person name="Waki K."/>
            <person name="Yamagata H."/>
            <person name="Yamamoto M."/>
            <person name="Yamamoto S."/>
            <person name="Yamane H."/>
            <person name="Yoshiki S."/>
            <person name="Yoshihara R."/>
            <person name="Yukawa K."/>
            <person name="Zhong H."/>
            <person name="Yano M."/>
            <person name="Yuan Q."/>
            <person name="Ouyang S."/>
            <person name="Liu J."/>
            <person name="Jones K.M."/>
            <person name="Gansberger K."/>
            <person name="Moffat K."/>
            <person name="Hill J."/>
            <person name="Bera J."/>
            <person name="Fadrosh D."/>
            <person name="Jin S."/>
            <person name="Johri S."/>
            <person name="Kim M."/>
            <person name="Overton L."/>
            <person name="Reardon M."/>
            <person name="Tsitrin T."/>
            <person name="Vuong H."/>
            <person name="Weaver B."/>
            <person name="Ciecko A."/>
            <person name="Tallon L."/>
            <person name="Jackson J."/>
            <person name="Pai G."/>
            <person name="Aken S.V."/>
            <person name="Utterback T."/>
            <person name="Reidmuller S."/>
            <person name="Feldblyum T."/>
            <person name="Hsiao J."/>
            <person name="Zismann V."/>
            <person name="Iobst S."/>
            <person name="de Vazeille A.R."/>
            <person name="Buell C.R."/>
            <person name="Ying K."/>
            <person name="Li Y."/>
            <person name="Lu T."/>
            <person name="Huang Y."/>
            <person name="Zhao Q."/>
            <person name="Feng Q."/>
            <person name="Zhang L."/>
            <person name="Zhu J."/>
            <person name="Weng Q."/>
            <person name="Mu J."/>
            <person name="Lu Y."/>
            <person name="Fan D."/>
            <person name="Liu Y."/>
            <person name="Guan J."/>
            <person name="Zhang Y."/>
            <person name="Yu S."/>
            <person name="Liu X."/>
            <person name="Zhang Y."/>
            <person name="Hong G."/>
            <person name="Han B."/>
            <person name="Choisne N."/>
            <person name="Demange N."/>
            <person name="Orjeda G."/>
            <person name="Samain S."/>
            <person name="Cattolico L."/>
            <person name="Pelletier E."/>
            <person name="Couloux A."/>
            <person name="Segurens B."/>
            <person name="Wincker P."/>
            <person name="D'Hont A."/>
            <person name="Scarpelli C."/>
            <person name="Weissenbach J."/>
            <person name="Salanoubat M."/>
            <person name="Quetier F."/>
            <person name="Yu Y."/>
            <person name="Kim H.R."/>
            <person name="Rambo T."/>
            <person name="Currie J."/>
            <person name="Collura K."/>
            <person name="Luo M."/>
            <person name="Yang T."/>
            <person name="Ammiraju J.S.S."/>
            <person name="Engler F."/>
            <person name="Soderlund C."/>
            <person name="Wing R.A."/>
            <person name="Palmer L.E."/>
            <person name="de la Bastide M."/>
            <person name="Spiegel L."/>
            <person name="Nascimento L."/>
            <person name="Zutavern T."/>
            <person name="O'Shaughnessy A."/>
            <person name="Dike S."/>
            <person name="Dedhia N."/>
            <person name="Preston R."/>
            <person name="Balija V."/>
            <person name="McCombie W.R."/>
            <person name="Chow T."/>
            <person name="Chen H."/>
            <person name="Chung M."/>
            <person name="Chen C."/>
            <person name="Shaw J."/>
            <person name="Wu H."/>
            <person name="Hsiao K."/>
            <person name="Chao Y."/>
            <person name="Chu M."/>
            <person name="Cheng C."/>
            <person name="Hour A."/>
            <person name="Lee P."/>
            <person name="Lin S."/>
            <person name="Lin Y."/>
            <person name="Liou J."/>
            <person name="Liu S."/>
            <person name="Hsing Y."/>
            <person name="Raghuvanshi S."/>
            <person name="Mohanty A."/>
            <person name="Bharti A.K."/>
            <person name="Gaur A."/>
            <person name="Gupta V."/>
            <person name="Kumar D."/>
            <person name="Ravi V."/>
            <person name="Vij S."/>
            <person name="Kapur A."/>
            <person name="Khurana P."/>
            <person name="Khurana P."/>
            <person name="Khurana J.P."/>
            <person name="Tyagi A.K."/>
            <person name="Gaikwad K."/>
            <person name="Singh A."/>
            <person name="Dalal V."/>
            <person name="Srivastava S."/>
            <person name="Dixit A."/>
            <person name="Pal A.K."/>
            <person name="Ghazi I.A."/>
            <person name="Yadav M."/>
            <person name="Pandit A."/>
            <person name="Bhargava A."/>
            <person name="Sureshbabu K."/>
            <person name="Batra K."/>
            <person name="Sharma T.R."/>
            <person name="Mohapatra T."/>
            <person name="Singh N.K."/>
            <person name="Messing J."/>
            <person name="Nelson A.B."/>
            <person name="Fuks G."/>
            <person name="Kavchok S."/>
            <person name="Keizer G."/>
            <person name="Linton E."/>
            <person name="Llaca V."/>
            <person name="Song R."/>
            <person name="Tanyolac B."/>
            <person name="Young S."/>
            <person name="Ho-Il K."/>
            <person name="Hahn J.H."/>
            <person name="Sangsakoo G."/>
            <person name="Vanavichit A."/>
            <person name="de Mattos Luiz.A.T."/>
            <person name="Zimmer P.D."/>
            <person name="Malone G."/>
            <person name="Dellagostin O."/>
            <person name="de Oliveira A.C."/>
            <person name="Bevan M."/>
            <person name="Bancroft I."/>
            <person name="Minx P."/>
            <person name="Cordum H."/>
            <person name="Wilson R."/>
            <person name="Cheng Z."/>
            <person name="Jin W."/>
            <person name="Jiang J."/>
            <person name="Leong S.A."/>
            <person name="Iwama H."/>
            <person name="Gojobori T."/>
            <person name="Itoh T."/>
            <person name="Niimura Y."/>
            <person name="Fujii Y."/>
            <person name="Habara T."/>
            <person name="Sakai H."/>
            <person name="Sato Y."/>
            <person name="Wilson G."/>
            <person name="Kumar K."/>
            <person name="McCouch S."/>
            <person name="Juretic N."/>
            <person name="Hoen D."/>
            <person name="Wright S."/>
            <person name="Bruskiewich R."/>
            <person name="Bureau T."/>
            <person name="Miyao A."/>
            <person name="Hirochika H."/>
            <person name="Nishikawa T."/>
            <person name="Kadowaki K."/>
            <person name="Sugiura M."/>
            <person name="Burr B."/>
            <person name="Sasaki T."/>
        </authorList>
    </citation>
    <scope>NUCLEOTIDE SEQUENCE [LARGE SCALE GENOMIC DNA]</scope>
    <source>
        <strain evidence="2">cv. Nipponbare</strain>
    </source>
</reference>
<organism evidence="1 2">
    <name type="scientific">Oryza sativa subsp. japonica</name>
    <name type="common">Rice</name>
    <dbReference type="NCBI Taxonomy" id="39947"/>
    <lineage>
        <taxon>Eukaryota</taxon>
        <taxon>Viridiplantae</taxon>
        <taxon>Streptophyta</taxon>
        <taxon>Embryophyta</taxon>
        <taxon>Tracheophyta</taxon>
        <taxon>Spermatophyta</taxon>
        <taxon>Magnoliopsida</taxon>
        <taxon>Liliopsida</taxon>
        <taxon>Poales</taxon>
        <taxon>Poaceae</taxon>
        <taxon>BOP clade</taxon>
        <taxon>Oryzoideae</taxon>
        <taxon>Oryzeae</taxon>
        <taxon>Oryzinae</taxon>
        <taxon>Oryza</taxon>
        <taxon>Oryza sativa</taxon>
    </lineage>
</organism>
<dbReference type="EMBL" id="AP003572">
    <property type="protein sequence ID" value="BAD61634.1"/>
    <property type="molecule type" value="Genomic_DNA"/>
</dbReference>
<dbReference type="AlphaFoldDB" id="Q5Z9X6"/>
<sequence length="138" mass="15245">MWAAAITRVSVFFSPRGASLSGFRACMRSICGPGTREGGGWGRSLCRRSLVFPYRGELGLLPEPRARGDRALRLSYGHGTLLGGCYVGKRLPLMSCCLSAQGKRDEQEQSVFLLPAEDRGELKKGMSKRCLGYRIEWL</sequence>